<evidence type="ECO:0000313" key="8">
    <source>
        <dbReference type="Proteomes" id="UP000076580"/>
    </source>
</evidence>
<dbReference type="InterPro" id="IPR031127">
    <property type="entry name" value="E3_UB_ligase_RBR"/>
</dbReference>
<sequence length="361" mass="39616">MTDRNIDDGSRRLILQLHVEDLENLQRSQKGKQKEGEMSDFDLAMDIIARAVFSDAPVIQVCSIEEEWATQDRAMAMSFTHNSGTVSNRLPSSAGSGSKGRTNSINDDLFRKLGRLNLFSDGAEADTHGESSNWTVTRDPARRADGEKIETETCICCGDKHLPSNLSKAPCSHNYCSECINSLFKSASVDESLFPPRCCSMLIPVLDNLELLSTETVGVFRAKQIEFGTADRTYCHRPECSTFVPPQFIKGDFALCVRCNAKTCVTCKSAQHETNNCPKDSTLQDVLRVAKENGWQKCKSCNRLVELSSGCYHMSTSLSLMPCLDDPDLPIKPVCAEHSSATSAVKGGRPAAVRSGRSNIS</sequence>
<accession>A0A151GA43</accession>
<dbReference type="InterPro" id="IPR017907">
    <property type="entry name" value="Znf_RING_CS"/>
</dbReference>
<gene>
    <name evidence="7" type="ORF">DCS_05904</name>
</gene>
<dbReference type="InParanoid" id="A0A151GA43"/>
<dbReference type="PROSITE" id="PS00518">
    <property type="entry name" value="ZF_RING_1"/>
    <property type="match status" value="1"/>
</dbReference>
<evidence type="ECO:0000313" key="7">
    <source>
        <dbReference type="EMBL" id="KYK53955.1"/>
    </source>
</evidence>
<evidence type="ECO:0000256" key="2">
    <source>
        <dbReference type="ARBA" id="ARBA00022771"/>
    </source>
</evidence>
<dbReference type="PANTHER" id="PTHR11685">
    <property type="entry name" value="RBR FAMILY RING FINGER AND IBR DOMAIN-CONTAINING"/>
    <property type="match status" value="1"/>
</dbReference>
<dbReference type="GO" id="GO:0004842">
    <property type="term" value="F:ubiquitin-protein transferase activity"/>
    <property type="evidence" value="ECO:0007669"/>
    <property type="project" value="InterPro"/>
</dbReference>
<dbReference type="STRING" id="98403.A0A151GA43"/>
<feature type="domain" description="IBR" evidence="6">
    <location>
        <begin position="223"/>
        <end position="277"/>
    </location>
</feature>
<keyword evidence="4" id="KW-0862">Zinc</keyword>
<dbReference type="InterPro" id="IPR002867">
    <property type="entry name" value="IBR_dom"/>
</dbReference>
<dbReference type="EMBL" id="LAYC01000003">
    <property type="protein sequence ID" value="KYK53955.1"/>
    <property type="molecule type" value="Genomic_DNA"/>
</dbReference>
<dbReference type="GO" id="GO:0008270">
    <property type="term" value="F:zinc ion binding"/>
    <property type="evidence" value="ECO:0007669"/>
    <property type="project" value="UniProtKB-KW"/>
</dbReference>
<dbReference type="SUPFAM" id="SSF57850">
    <property type="entry name" value="RING/U-box"/>
    <property type="match status" value="1"/>
</dbReference>
<organism evidence="7 8">
    <name type="scientific">Drechmeria coniospora</name>
    <name type="common">Nematophagous fungus</name>
    <name type="synonym">Meria coniospora</name>
    <dbReference type="NCBI Taxonomy" id="98403"/>
    <lineage>
        <taxon>Eukaryota</taxon>
        <taxon>Fungi</taxon>
        <taxon>Dikarya</taxon>
        <taxon>Ascomycota</taxon>
        <taxon>Pezizomycotina</taxon>
        <taxon>Sordariomycetes</taxon>
        <taxon>Hypocreomycetidae</taxon>
        <taxon>Hypocreales</taxon>
        <taxon>Ophiocordycipitaceae</taxon>
        <taxon>Drechmeria</taxon>
    </lineage>
</organism>
<keyword evidence="1" id="KW-0479">Metal-binding</keyword>
<keyword evidence="8" id="KW-1185">Reference proteome</keyword>
<dbReference type="Pfam" id="PF01485">
    <property type="entry name" value="IBR"/>
    <property type="match status" value="1"/>
</dbReference>
<reference evidence="7 8" key="1">
    <citation type="journal article" date="2016" name="Sci. Rep.">
        <title>Insights into Adaptations to a Near-Obligate Nematode Endoparasitic Lifestyle from the Finished Genome of Drechmeria coniospora.</title>
        <authorList>
            <person name="Zhang L."/>
            <person name="Zhou Z."/>
            <person name="Guo Q."/>
            <person name="Fokkens L."/>
            <person name="Miskei M."/>
            <person name="Pocsi I."/>
            <person name="Zhang W."/>
            <person name="Chen M."/>
            <person name="Wang L."/>
            <person name="Sun Y."/>
            <person name="Donzelli B.G."/>
            <person name="Gibson D.M."/>
            <person name="Nelson D.R."/>
            <person name="Luo J.G."/>
            <person name="Rep M."/>
            <person name="Liu H."/>
            <person name="Yang S."/>
            <person name="Wang J."/>
            <person name="Krasnoff S.B."/>
            <person name="Xu Y."/>
            <person name="Molnar I."/>
            <person name="Lin M."/>
        </authorList>
    </citation>
    <scope>NUCLEOTIDE SEQUENCE [LARGE SCALE GENOMIC DNA]</scope>
    <source>
        <strain evidence="7 8">ARSEF 6962</strain>
    </source>
</reference>
<evidence type="ECO:0000256" key="1">
    <source>
        <dbReference type="ARBA" id="ARBA00022723"/>
    </source>
</evidence>
<dbReference type="Proteomes" id="UP000076580">
    <property type="component" value="Chromosome 03"/>
</dbReference>
<keyword evidence="3" id="KW-0833">Ubl conjugation pathway</keyword>
<dbReference type="GO" id="GO:0016567">
    <property type="term" value="P:protein ubiquitination"/>
    <property type="evidence" value="ECO:0007669"/>
    <property type="project" value="InterPro"/>
</dbReference>
<evidence type="ECO:0000256" key="3">
    <source>
        <dbReference type="ARBA" id="ARBA00022786"/>
    </source>
</evidence>
<dbReference type="GeneID" id="63718547"/>
<evidence type="ECO:0000259" key="6">
    <source>
        <dbReference type="Pfam" id="PF01485"/>
    </source>
</evidence>
<dbReference type="RefSeq" id="XP_040653307.1">
    <property type="nucleotide sequence ID" value="XM_040803203.1"/>
</dbReference>
<protein>
    <recommendedName>
        <fullName evidence="6">IBR domain-containing protein</fullName>
    </recommendedName>
</protein>
<feature type="region of interest" description="Disordered" evidence="5">
    <location>
        <begin position="82"/>
        <end position="103"/>
    </location>
</feature>
<dbReference type="AlphaFoldDB" id="A0A151GA43"/>
<proteinExistence type="predicted"/>
<comment type="caution">
    <text evidence="7">The sequence shown here is derived from an EMBL/GenBank/DDBJ whole genome shotgun (WGS) entry which is preliminary data.</text>
</comment>
<keyword evidence="2" id="KW-0863">Zinc-finger</keyword>
<name>A0A151GA43_DRECN</name>
<evidence type="ECO:0000256" key="5">
    <source>
        <dbReference type="SAM" id="MobiDB-lite"/>
    </source>
</evidence>
<evidence type="ECO:0000256" key="4">
    <source>
        <dbReference type="ARBA" id="ARBA00022833"/>
    </source>
</evidence>